<evidence type="ECO:0000313" key="5">
    <source>
        <dbReference type="EMBL" id="RZN71921.1"/>
    </source>
</evidence>
<feature type="domain" description="PAS" evidence="3">
    <location>
        <begin position="184"/>
        <end position="232"/>
    </location>
</feature>
<evidence type="ECO:0000313" key="6">
    <source>
        <dbReference type="Proteomes" id="UP000320766"/>
    </source>
</evidence>
<gene>
    <name evidence="5" type="ORF">EF807_01955</name>
</gene>
<dbReference type="SUPFAM" id="SSF55785">
    <property type="entry name" value="PYP-like sensor domain (PAS domain)"/>
    <property type="match status" value="3"/>
</dbReference>
<dbReference type="Gene3D" id="3.30.450.20">
    <property type="entry name" value="PAS domain"/>
    <property type="match status" value="3"/>
</dbReference>
<comment type="caution">
    <text evidence="5">The sequence shown here is derived from an EMBL/GenBank/DDBJ whole genome shotgun (WGS) entry which is preliminary data.</text>
</comment>
<organism evidence="5 6">
    <name type="scientific">Candidatus Methanolliviera hydrocarbonicum</name>
    <dbReference type="NCBI Taxonomy" id="2491085"/>
    <lineage>
        <taxon>Archaea</taxon>
        <taxon>Methanobacteriati</taxon>
        <taxon>Methanobacteriota</taxon>
        <taxon>Candidatus Methanoliparia</taxon>
        <taxon>Candidatus Methanoliparales</taxon>
        <taxon>Candidatus Methanollivieraceae</taxon>
        <taxon>Candidatus Methanolliviera</taxon>
    </lineage>
</organism>
<feature type="domain" description="PAC" evidence="4">
    <location>
        <begin position="381"/>
        <end position="433"/>
    </location>
</feature>
<dbReference type="GO" id="GO:0016020">
    <property type="term" value="C:membrane"/>
    <property type="evidence" value="ECO:0007669"/>
    <property type="project" value="InterPro"/>
</dbReference>
<dbReference type="PROSITE" id="PS50112">
    <property type="entry name" value="PAS"/>
    <property type="match status" value="3"/>
</dbReference>
<dbReference type="InterPro" id="IPR013767">
    <property type="entry name" value="PAS_fold"/>
</dbReference>
<evidence type="ECO:0000259" key="2">
    <source>
        <dbReference type="PROSITE" id="PS50111"/>
    </source>
</evidence>
<feature type="domain" description="PAS" evidence="3">
    <location>
        <begin position="308"/>
        <end position="356"/>
    </location>
</feature>
<dbReference type="PROSITE" id="PS50111">
    <property type="entry name" value="CHEMOTAXIS_TRANSDUC_2"/>
    <property type="match status" value="1"/>
</dbReference>
<dbReference type="PANTHER" id="PTHR44757">
    <property type="entry name" value="DIGUANYLATE CYCLASE DGCP"/>
    <property type="match status" value="1"/>
</dbReference>
<dbReference type="Pfam" id="PF13426">
    <property type="entry name" value="PAS_9"/>
    <property type="match status" value="1"/>
</dbReference>
<dbReference type="CDD" id="cd00130">
    <property type="entry name" value="PAS"/>
    <property type="match status" value="3"/>
</dbReference>
<feature type="domain" description="Methyl-accepting transducer" evidence="2">
    <location>
        <begin position="448"/>
        <end position="723"/>
    </location>
</feature>
<dbReference type="Pfam" id="PF00989">
    <property type="entry name" value="PAS"/>
    <property type="match status" value="2"/>
</dbReference>
<dbReference type="PROSITE" id="PS50113">
    <property type="entry name" value="PAC"/>
    <property type="match status" value="2"/>
</dbReference>
<proteinExistence type="predicted"/>
<accession>A0A520KY25</accession>
<dbReference type="InterPro" id="IPR000700">
    <property type="entry name" value="PAS-assoc_C"/>
</dbReference>
<dbReference type="InterPro" id="IPR000014">
    <property type="entry name" value="PAS"/>
</dbReference>
<keyword evidence="1" id="KW-0807">Transducer</keyword>
<dbReference type="AlphaFoldDB" id="A0A520KY25"/>
<dbReference type="Proteomes" id="UP000320766">
    <property type="component" value="Unassembled WGS sequence"/>
</dbReference>
<dbReference type="Pfam" id="PF00015">
    <property type="entry name" value="MCPsignal"/>
    <property type="match status" value="1"/>
</dbReference>
<reference evidence="5 6" key="1">
    <citation type="journal article" date="2019" name="Nat. Microbiol.">
        <title>Wide diversity of methane and short-chain alkane metabolisms in uncultured archaea.</title>
        <authorList>
            <person name="Borrel G."/>
            <person name="Adam P.S."/>
            <person name="McKay L.J."/>
            <person name="Chen L.X."/>
            <person name="Sierra-Garcia I.N."/>
            <person name="Sieber C.M."/>
            <person name="Letourneur Q."/>
            <person name="Ghozlane A."/>
            <person name="Andersen G.L."/>
            <person name="Li W.J."/>
            <person name="Hallam S.J."/>
            <person name="Muyzer G."/>
            <person name="de Oliveira V.M."/>
            <person name="Inskeep W.P."/>
            <person name="Banfield J.F."/>
            <person name="Gribaldo S."/>
        </authorList>
    </citation>
    <scope>NUCLEOTIDE SEQUENCE [LARGE SCALE GENOMIC DNA]</scope>
    <source>
        <strain evidence="5">NM1b</strain>
    </source>
</reference>
<dbReference type="InterPro" id="IPR004089">
    <property type="entry name" value="MCPsignal_dom"/>
</dbReference>
<dbReference type="SMART" id="SM00091">
    <property type="entry name" value="PAS"/>
    <property type="match status" value="3"/>
</dbReference>
<evidence type="ECO:0000259" key="3">
    <source>
        <dbReference type="PROSITE" id="PS50112"/>
    </source>
</evidence>
<dbReference type="NCBIfam" id="TIGR00229">
    <property type="entry name" value="sensory_box"/>
    <property type="match status" value="3"/>
</dbReference>
<dbReference type="InterPro" id="IPR052155">
    <property type="entry name" value="Biofilm_reg_signaling"/>
</dbReference>
<dbReference type="SUPFAM" id="SSF58104">
    <property type="entry name" value="Methyl-accepting chemotaxis protein (MCP) signaling domain"/>
    <property type="match status" value="1"/>
</dbReference>
<feature type="domain" description="PAS" evidence="3">
    <location>
        <begin position="60"/>
        <end position="111"/>
    </location>
</feature>
<dbReference type="GO" id="GO:0006355">
    <property type="term" value="P:regulation of DNA-templated transcription"/>
    <property type="evidence" value="ECO:0007669"/>
    <property type="project" value="InterPro"/>
</dbReference>
<protein>
    <submittedName>
        <fullName evidence="5">PAS domain S-box protein</fullName>
    </submittedName>
</protein>
<dbReference type="SMART" id="SM00283">
    <property type="entry name" value="MA"/>
    <property type="match status" value="1"/>
</dbReference>
<feature type="domain" description="PAC" evidence="4">
    <location>
        <begin position="259"/>
        <end position="311"/>
    </location>
</feature>
<dbReference type="GO" id="GO:0007165">
    <property type="term" value="P:signal transduction"/>
    <property type="evidence" value="ECO:0007669"/>
    <property type="project" value="UniProtKB-KW"/>
</dbReference>
<dbReference type="EMBL" id="RXIL01000035">
    <property type="protein sequence ID" value="RZN71921.1"/>
    <property type="molecule type" value="Genomic_DNA"/>
</dbReference>
<name>A0A520KY25_9EURY</name>
<dbReference type="PANTHER" id="PTHR44757:SF2">
    <property type="entry name" value="BIOFILM ARCHITECTURE MAINTENANCE PROTEIN MBAA"/>
    <property type="match status" value="1"/>
</dbReference>
<evidence type="ECO:0000259" key="4">
    <source>
        <dbReference type="PROSITE" id="PS50113"/>
    </source>
</evidence>
<sequence>MKTAKDDLSTLIAILGDAAGGDRTARVDLSEIEEEHRALGESINSMIDCTKKREEELKNSRETSSKLIEENPVPMTIVDEDLNLLEANKAYFSITGYSREDLIGKNLRRDFKVVETIERVNRSEAMEKKEKVKGINTIDTPNGRFTFIVGALPYEDVSAGENRVLMTFTDIADLEKRETEVKDAKRRIGDIMNNLPVGIVTYRADDPDKKWETVNPALEEIVGYKADEMLGRRTEEEPFNTDEAAKIFRERREKYDAAPVYELPWITKSGERIIVSVHVGSIKDVQGDITDYTFTVQDVTKERKREEELQKLSAMVENSGTPTALSDSAGMWEYVNPIFEKFFGFKSEEVLGKNTVETPMITEEAKKIISEHRELYGRDVVTYEVPLVKRSGEVAHILLTQTCIYDGDEEITNWVIELKDITELRKMIDQIKDTVLVLNTAIKELNAAYDQISTASEDIAGAMNSTAQGAEDQATSLSNIINSMEDLTEQSKSFIRMSGEIEKSADLMRDVLEGSSSKAIEAGMSLDEIYRTLGENAKEIKDLSSEVSKVSKLTDFINSVADKTDTLGLVAGVVSDISGSGNEGEGKGLRSIAKRIDDLAKSSSNYARDAKGIIEGLSKRIDETIEESDRTIESVMDSKMRIKGALDSLNEINELTGSNIEKTIAITEIGTKQIEGMDNVKQMAGDAGSIATEYASQVEEVSASVEEQSASIEETKATIENLVGRMNELEKLTR</sequence>
<evidence type="ECO:0000256" key="1">
    <source>
        <dbReference type="PROSITE-ProRule" id="PRU00284"/>
    </source>
</evidence>
<dbReference type="Gene3D" id="1.10.287.950">
    <property type="entry name" value="Methyl-accepting chemotaxis protein"/>
    <property type="match status" value="1"/>
</dbReference>
<dbReference type="InterPro" id="IPR035965">
    <property type="entry name" value="PAS-like_dom_sf"/>
</dbReference>